<evidence type="ECO:0000313" key="7">
    <source>
        <dbReference type="EMBL" id="KTD57275.1"/>
    </source>
</evidence>
<dbReference type="PATRIC" id="fig|1122169.6.peg.3061"/>
<feature type="domain" description="PPM-type phosphatase" evidence="6">
    <location>
        <begin position="23"/>
        <end position="270"/>
    </location>
</feature>
<keyword evidence="2" id="KW-0378">Hydrolase</keyword>
<dbReference type="PROSITE" id="PS01032">
    <property type="entry name" value="PPM_1"/>
    <property type="match status" value="1"/>
</dbReference>
<dbReference type="GO" id="GO:0046872">
    <property type="term" value="F:metal ion binding"/>
    <property type="evidence" value="ECO:0007669"/>
    <property type="project" value="UniProtKB-KW"/>
</dbReference>
<dbReference type="Proteomes" id="UP000054600">
    <property type="component" value="Unassembled WGS sequence"/>
</dbReference>
<feature type="compositionally biased region" description="Basic and acidic residues" evidence="4">
    <location>
        <begin position="520"/>
        <end position="532"/>
    </location>
</feature>
<keyword evidence="5" id="KW-0472">Membrane</keyword>
<keyword evidence="1" id="KW-0479">Metal-binding</keyword>
<accession>A0A0W0YKE2</accession>
<evidence type="ECO:0000256" key="4">
    <source>
        <dbReference type="SAM" id="MobiDB-lite"/>
    </source>
</evidence>
<keyword evidence="8" id="KW-1185">Reference proteome</keyword>
<dbReference type="SMART" id="SM00332">
    <property type="entry name" value="PP2Cc"/>
    <property type="match status" value="1"/>
</dbReference>
<dbReference type="eggNOG" id="ENOG5030JSJ">
    <property type="taxonomic scope" value="Bacteria"/>
</dbReference>
<dbReference type="EMBL" id="LNYW01000069">
    <property type="protein sequence ID" value="KTD57275.1"/>
    <property type="molecule type" value="Genomic_DNA"/>
</dbReference>
<dbReference type="AlphaFoldDB" id="A0A0W0YKE2"/>
<evidence type="ECO:0000259" key="6">
    <source>
        <dbReference type="PROSITE" id="PS51746"/>
    </source>
</evidence>
<keyword evidence="5" id="KW-0812">Transmembrane</keyword>
<evidence type="ECO:0000256" key="5">
    <source>
        <dbReference type="SAM" id="Phobius"/>
    </source>
</evidence>
<dbReference type="InterPro" id="IPR000222">
    <property type="entry name" value="PP2C_BS"/>
</dbReference>
<dbReference type="Pfam" id="PF00481">
    <property type="entry name" value="PP2C"/>
    <property type="match status" value="1"/>
</dbReference>
<dbReference type="InterPro" id="IPR001932">
    <property type="entry name" value="PPM-type_phosphatase-like_dom"/>
</dbReference>
<comment type="caution">
    <text evidence="7">The sequence shown here is derived from an EMBL/GenBank/DDBJ whole genome shotgun (WGS) entry which is preliminary data.</text>
</comment>
<protein>
    <submittedName>
        <fullName evidence="7">Protein phosphatase 2C</fullName>
    </submittedName>
</protein>
<dbReference type="PROSITE" id="PS51746">
    <property type="entry name" value="PPM_2"/>
    <property type="match status" value="1"/>
</dbReference>
<dbReference type="PANTHER" id="PTHR47992">
    <property type="entry name" value="PROTEIN PHOSPHATASE"/>
    <property type="match status" value="1"/>
</dbReference>
<feature type="region of interest" description="Disordered" evidence="4">
    <location>
        <begin position="520"/>
        <end position="544"/>
    </location>
</feature>
<gene>
    <name evidence="7" type="ORF">Lsha_2657</name>
</gene>
<sequence length="544" mass="59365">MPHIISKPQNIEENVSGINKEYHFGYYETANFSHRDAQEDALAWHVLENNELTAANTTTPLSPEEIGHRLWTSYQLLEKPELKAGTTASTTVYDGKGNLITATLADAASFAAVYDEWGQVLGVVRLNSVTHKPTNLEEKTRIEAAGGFIFLGRVNGTLAVSRAIGDNSLKQAGVCSEAQIDITSTAQIADRLNIAPEKISKIQIITTCDGFTDGAGSDQSKQGHEQYLFRILRDMSSPGNESEEALAQELVEQAKRDGSRDNISVAIQTITKETPPFLMGVYDGHGGTDASCHVADNIGSVFKAQCALTPEAYAQQELSVNKKKAVYDRDNGPKQTIDNDAPAILPAQTPPLITPVQPDAMPEKKPETLDLKQEQECSNIVSELLALTQKYQADLHKRPEKASINPVISHLVSLLKSKSKQPEDKIKDFYAYLDSAQTSFISSEPLTNMDIIKKDTHVSALNFLKGIAIIAATVLTGILPGLLIAGIVYAATGRQPFDLFKSEGARFEKEVHLLKDRHAFFRPEPKAEESKTDAPNPDSGNQLG</sequence>
<dbReference type="RefSeq" id="WP_018577188.1">
    <property type="nucleotide sequence ID" value="NZ_KB892396.1"/>
</dbReference>
<dbReference type="Gene3D" id="3.60.40.10">
    <property type="entry name" value="PPM-type phosphatase domain"/>
    <property type="match status" value="2"/>
</dbReference>
<name>A0A0W0YKE2_9GAMM</name>
<evidence type="ECO:0000256" key="3">
    <source>
        <dbReference type="ARBA" id="ARBA00022912"/>
    </source>
</evidence>
<dbReference type="GO" id="GO:0004722">
    <property type="term" value="F:protein serine/threonine phosphatase activity"/>
    <property type="evidence" value="ECO:0007669"/>
    <property type="project" value="InterPro"/>
</dbReference>
<feature type="region of interest" description="Disordered" evidence="4">
    <location>
        <begin position="333"/>
        <end position="363"/>
    </location>
</feature>
<dbReference type="OrthoDB" id="5648735at2"/>
<organism evidence="7 8">
    <name type="scientific">Legionella shakespearei DSM 23087</name>
    <dbReference type="NCBI Taxonomy" id="1122169"/>
    <lineage>
        <taxon>Bacteria</taxon>
        <taxon>Pseudomonadati</taxon>
        <taxon>Pseudomonadota</taxon>
        <taxon>Gammaproteobacteria</taxon>
        <taxon>Legionellales</taxon>
        <taxon>Legionellaceae</taxon>
        <taxon>Legionella</taxon>
    </lineage>
</organism>
<dbReference type="InterPro" id="IPR015655">
    <property type="entry name" value="PP2C"/>
</dbReference>
<dbReference type="SUPFAM" id="SSF81606">
    <property type="entry name" value="PP2C-like"/>
    <property type="match status" value="1"/>
</dbReference>
<evidence type="ECO:0000256" key="2">
    <source>
        <dbReference type="ARBA" id="ARBA00022801"/>
    </source>
</evidence>
<reference evidence="7 8" key="1">
    <citation type="submission" date="2015-11" db="EMBL/GenBank/DDBJ databases">
        <title>Genomic analysis of 38 Legionella species identifies large and diverse effector repertoires.</title>
        <authorList>
            <person name="Burstein D."/>
            <person name="Amaro F."/>
            <person name="Zusman T."/>
            <person name="Lifshitz Z."/>
            <person name="Cohen O."/>
            <person name="Gilbert J.A."/>
            <person name="Pupko T."/>
            <person name="Shuman H.A."/>
            <person name="Segal G."/>
        </authorList>
    </citation>
    <scope>NUCLEOTIDE SEQUENCE [LARGE SCALE GENOMIC DNA]</scope>
    <source>
        <strain evidence="7 8">ATCC 49655</strain>
    </source>
</reference>
<keyword evidence="3" id="KW-0904">Protein phosphatase</keyword>
<evidence type="ECO:0000313" key="8">
    <source>
        <dbReference type="Proteomes" id="UP000054600"/>
    </source>
</evidence>
<dbReference type="CDD" id="cd00143">
    <property type="entry name" value="PP2Cc"/>
    <property type="match status" value="1"/>
</dbReference>
<keyword evidence="5" id="KW-1133">Transmembrane helix</keyword>
<proteinExistence type="predicted"/>
<feature type="transmembrane region" description="Helical" evidence="5">
    <location>
        <begin position="467"/>
        <end position="491"/>
    </location>
</feature>
<dbReference type="STRING" id="1122169.Lsha_2657"/>
<evidence type="ECO:0000256" key="1">
    <source>
        <dbReference type="ARBA" id="ARBA00022723"/>
    </source>
</evidence>
<dbReference type="InterPro" id="IPR036457">
    <property type="entry name" value="PPM-type-like_dom_sf"/>
</dbReference>